<feature type="transmembrane region" description="Helical" evidence="5">
    <location>
        <begin position="231"/>
        <end position="252"/>
    </location>
</feature>
<sequence>MVYLVLWYGTSTLTAQLTKAILNQFDFPVFVGEFQFWFNFVLGYATIAASRRAPFTRIKLWFPQSTFPQNSKFVLSRQMFKLFFPMGTLQFVGKLFSLAATSICPIATVSSIRALSPLFIVLGYRLHYRILFSLRTYLSLVPLLLGVIIIVISQSNSSAESSDQISIYSEQLDNSSNNILYTAADSIGSTGSASTAHDLNTLIAHNPEQDISILSTIINTIHNNQIQLHGIFYALLSTSVFAAGSIYTKNVITNNNVGKSKEKKEIVRLALFSSDSTATLTALDLEKNEISNHQEEDYLDRVKEPKIDKLTTLMYCSLYGLAYSIPALLIYELPTLFSSKLYPATLGNTPAAQTTPIPYYTLIPWKLLIVNGFSYFFQSLLAFHILGMLPTVTYSIANMMKRIVVISISIIARGRHLTILEWLGLFHVTAGLYVYEKWGAKQK</sequence>
<dbReference type="Proteomes" id="UP000094455">
    <property type="component" value="Unassembled WGS sequence"/>
</dbReference>
<dbReference type="RefSeq" id="XP_019016712.1">
    <property type="nucleotide sequence ID" value="XM_019164383.1"/>
</dbReference>
<keyword evidence="4 5" id="KW-0472">Membrane</keyword>
<dbReference type="InterPro" id="IPR004853">
    <property type="entry name" value="Sugar_P_trans_dom"/>
</dbReference>
<evidence type="ECO:0000256" key="1">
    <source>
        <dbReference type="ARBA" id="ARBA00004141"/>
    </source>
</evidence>
<evidence type="ECO:0000256" key="4">
    <source>
        <dbReference type="ARBA" id="ARBA00023136"/>
    </source>
</evidence>
<feature type="domain" description="Sugar phosphate transporter" evidence="6">
    <location>
        <begin position="2"/>
        <end position="151"/>
    </location>
</feature>
<evidence type="ECO:0000256" key="2">
    <source>
        <dbReference type="ARBA" id="ARBA00022692"/>
    </source>
</evidence>
<feature type="transmembrane region" description="Helical" evidence="5">
    <location>
        <begin position="134"/>
        <end position="153"/>
    </location>
</feature>
<organism evidence="7 8">
    <name type="scientific">Pichia membranifaciens NRRL Y-2026</name>
    <dbReference type="NCBI Taxonomy" id="763406"/>
    <lineage>
        <taxon>Eukaryota</taxon>
        <taxon>Fungi</taxon>
        <taxon>Dikarya</taxon>
        <taxon>Ascomycota</taxon>
        <taxon>Saccharomycotina</taxon>
        <taxon>Pichiomycetes</taxon>
        <taxon>Pichiales</taxon>
        <taxon>Pichiaceae</taxon>
        <taxon>Pichia</taxon>
    </lineage>
</organism>
<feature type="transmembrane region" description="Helical" evidence="5">
    <location>
        <begin position="36"/>
        <end position="53"/>
    </location>
</feature>
<evidence type="ECO:0000256" key="3">
    <source>
        <dbReference type="ARBA" id="ARBA00022989"/>
    </source>
</evidence>
<evidence type="ECO:0000313" key="8">
    <source>
        <dbReference type="Proteomes" id="UP000094455"/>
    </source>
</evidence>
<dbReference type="GO" id="GO:0016020">
    <property type="term" value="C:membrane"/>
    <property type="evidence" value="ECO:0007669"/>
    <property type="project" value="UniProtKB-SubCell"/>
</dbReference>
<accession>A0A1E3NHJ8</accession>
<proteinExistence type="predicted"/>
<dbReference type="AlphaFoldDB" id="A0A1E3NHJ8"/>
<dbReference type="Pfam" id="PF03151">
    <property type="entry name" value="TPT"/>
    <property type="match status" value="2"/>
</dbReference>
<gene>
    <name evidence="7" type="ORF">PICMEDRAFT_73113</name>
</gene>
<feature type="domain" description="Sugar phosphate transporter" evidence="6">
    <location>
        <begin position="300"/>
        <end position="435"/>
    </location>
</feature>
<keyword evidence="8" id="KW-1185">Reference proteome</keyword>
<keyword evidence="3 5" id="KW-1133">Transmembrane helix</keyword>
<name>A0A1E3NHJ8_9ASCO</name>
<reference evidence="7 8" key="1">
    <citation type="journal article" date="2016" name="Proc. Natl. Acad. Sci. U.S.A.">
        <title>Comparative genomics of biotechnologically important yeasts.</title>
        <authorList>
            <person name="Riley R."/>
            <person name="Haridas S."/>
            <person name="Wolfe K.H."/>
            <person name="Lopes M.R."/>
            <person name="Hittinger C.T."/>
            <person name="Goeker M."/>
            <person name="Salamov A.A."/>
            <person name="Wisecaver J.H."/>
            <person name="Long T.M."/>
            <person name="Calvey C.H."/>
            <person name="Aerts A.L."/>
            <person name="Barry K.W."/>
            <person name="Choi C."/>
            <person name="Clum A."/>
            <person name="Coughlan A.Y."/>
            <person name="Deshpande S."/>
            <person name="Douglass A.P."/>
            <person name="Hanson S.J."/>
            <person name="Klenk H.-P."/>
            <person name="LaButti K.M."/>
            <person name="Lapidus A."/>
            <person name="Lindquist E.A."/>
            <person name="Lipzen A.M."/>
            <person name="Meier-Kolthoff J.P."/>
            <person name="Ohm R.A."/>
            <person name="Otillar R.P."/>
            <person name="Pangilinan J.L."/>
            <person name="Peng Y."/>
            <person name="Rokas A."/>
            <person name="Rosa C.A."/>
            <person name="Scheuner C."/>
            <person name="Sibirny A.A."/>
            <person name="Slot J.C."/>
            <person name="Stielow J.B."/>
            <person name="Sun H."/>
            <person name="Kurtzman C.P."/>
            <person name="Blackwell M."/>
            <person name="Grigoriev I.V."/>
            <person name="Jeffries T.W."/>
        </authorList>
    </citation>
    <scope>NUCLEOTIDE SEQUENCE [LARGE SCALE GENOMIC DNA]</scope>
    <source>
        <strain evidence="7 8">NRRL Y-2026</strain>
    </source>
</reference>
<dbReference type="GeneID" id="30181070"/>
<evidence type="ECO:0000313" key="7">
    <source>
        <dbReference type="EMBL" id="ODQ45599.1"/>
    </source>
</evidence>
<keyword evidence="2 5" id="KW-0812">Transmembrane</keyword>
<comment type="subcellular location">
    <subcellularLocation>
        <location evidence="1">Membrane</location>
        <topology evidence="1">Multi-pass membrane protein</topology>
    </subcellularLocation>
</comment>
<feature type="transmembrane region" description="Helical" evidence="5">
    <location>
        <begin position="417"/>
        <end position="435"/>
    </location>
</feature>
<dbReference type="PANTHER" id="PTHR11132">
    <property type="entry name" value="SOLUTE CARRIER FAMILY 35"/>
    <property type="match status" value="1"/>
</dbReference>
<evidence type="ECO:0000256" key="5">
    <source>
        <dbReference type="SAM" id="Phobius"/>
    </source>
</evidence>
<dbReference type="EMBL" id="KV454004">
    <property type="protein sequence ID" value="ODQ45599.1"/>
    <property type="molecule type" value="Genomic_DNA"/>
</dbReference>
<evidence type="ECO:0000259" key="6">
    <source>
        <dbReference type="Pfam" id="PF03151"/>
    </source>
</evidence>
<protein>
    <recommendedName>
        <fullName evidence="6">Sugar phosphate transporter domain-containing protein</fullName>
    </recommendedName>
</protein>
<feature type="transmembrane region" description="Helical" evidence="5">
    <location>
        <begin position="310"/>
        <end position="331"/>
    </location>
</feature>
<dbReference type="InterPro" id="IPR050186">
    <property type="entry name" value="TPT_transporter"/>
</dbReference>
<dbReference type="OrthoDB" id="1588579at2759"/>
<feature type="transmembrane region" description="Helical" evidence="5">
    <location>
        <begin position="375"/>
        <end position="397"/>
    </location>
</feature>